<dbReference type="GO" id="GO:0008776">
    <property type="term" value="F:acetate kinase activity"/>
    <property type="evidence" value="ECO:0007669"/>
    <property type="project" value="UniProtKB-UniRule"/>
</dbReference>
<evidence type="ECO:0000256" key="9">
    <source>
        <dbReference type="HAMAP-Rule" id="MF_00020"/>
    </source>
</evidence>
<dbReference type="AlphaFoldDB" id="A0A024E431"/>
<evidence type="ECO:0000256" key="10">
    <source>
        <dbReference type="RuleBase" id="RU003835"/>
    </source>
</evidence>
<dbReference type="SUPFAM" id="SSF53067">
    <property type="entry name" value="Actin-like ATPase domain"/>
    <property type="match status" value="2"/>
</dbReference>
<feature type="binding site" evidence="9">
    <location>
        <begin position="286"/>
        <end position="288"/>
    </location>
    <ligand>
        <name>ATP</name>
        <dbReference type="ChEBI" id="CHEBI:30616"/>
    </ligand>
</feature>
<dbReference type="EC" id="2.7.2.1" evidence="9"/>
<evidence type="ECO:0000256" key="8">
    <source>
        <dbReference type="ARBA" id="ARBA00022842"/>
    </source>
</evidence>
<comment type="subcellular location">
    <subcellularLocation>
        <location evidence="9">Cytoplasm</location>
    </subcellularLocation>
</comment>
<proteinExistence type="inferred from homology"/>
<dbReference type="GO" id="GO:0006085">
    <property type="term" value="P:acetyl-CoA biosynthetic process"/>
    <property type="evidence" value="ECO:0007669"/>
    <property type="project" value="UniProtKB-UniRule"/>
</dbReference>
<comment type="function">
    <text evidence="9">Catalyzes the formation of acetyl phosphate from acetate and ATP. Can also catalyze the reverse reaction.</text>
</comment>
<dbReference type="PRINTS" id="PR00471">
    <property type="entry name" value="ACETATEKNASE"/>
</dbReference>
<feature type="active site" description="Proton donor/acceptor" evidence="9">
    <location>
        <position position="153"/>
    </location>
</feature>
<name>A0A024E431_9PSED</name>
<keyword evidence="6 9" id="KW-0418">Kinase</keyword>
<evidence type="ECO:0000256" key="7">
    <source>
        <dbReference type="ARBA" id="ARBA00022840"/>
    </source>
</evidence>
<comment type="subunit">
    <text evidence="9">Homodimer.</text>
</comment>
<dbReference type="PIRSF" id="PIRSF000722">
    <property type="entry name" value="Acetate_prop_kin"/>
    <property type="match status" value="1"/>
</dbReference>
<gene>
    <name evidence="9" type="primary">ackA</name>
    <name evidence="11" type="ORF">OU5_0231</name>
</gene>
<feature type="binding site" evidence="9">
    <location>
        <position position="96"/>
    </location>
    <ligand>
        <name>substrate</name>
    </ligand>
</feature>
<comment type="similarity">
    <text evidence="1 9 10">Belongs to the acetokinase family.</text>
</comment>
<evidence type="ECO:0000313" key="12">
    <source>
        <dbReference type="Proteomes" id="UP000026913"/>
    </source>
</evidence>
<comment type="pathway">
    <text evidence="9">Metabolic intermediate biosynthesis; acetyl-CoA biosynthesis; acetyl-CoA from acetate: step 1/2.</text>
</comment>
<dbReference type="GO" id="GO:0005524">
    <property type="term" value="F:ATP binding"/>
    <property type="evidence" value="ECO:0007669"/>
    <property type="project" value="UniProtKB-KW"/>
</dbReference>
<feature type="binding site" evidence="9">
    <location>
        <begin position="211"/>
        <end position="215"/>
    </location>
    <ligand>
        <name>ATP</name>
        <dbReference type="ChEBI" id="CHEBI:30616"/>
    </ligand>
</feature>
<dbReference type="InterPro" id="IPR000890">
    <property type="entry name" value="Aliphatic_acid_kin_short-chain"/>
</dbReference>
<dbReference type="InterPro" id="IPR023865">
    <property type="entry name" value="Aliphatic_acid_kinase_CS"/>
</dbReference>
<dbReference type="OrthoDB" id="9802453at2"/>
<accession>A0A024E431</accession>
<evidence type="ECO:0000256" key="1">
    <source>
        <dbReference type="ARBA" id="ARBA00008748"/>
    </source>
</evidence>
<comment type="catalytic activity">
    <reaction evidence="9">
        <text>acetate + ATP = acetyl phosphate + ADP</text>
        <dbReference type="Rhea" id="RHEA:11352"/>
        <dbReference type="ChEBI" id="CHEBI:22191"/>
        <dbReference type="ChEBI" id="CHEBI:30089"/>
        <dbReference type="ChEBI" id="CHEBI:30616"/>
        <dbReference type="ChEBI" id="CHEBI:456216"/>
        <dbReference type="EC" id="2.7.2.1"/>
    </reaction>
</comment>
<protein>
    <recommendedName>
        <fullName evidence="9">Acetate kinase</fullName>
        <ecNumber evidence="9">2.7.2.1</ecNumber>
    </recommendedName>
    <alternativeName>
        <fullName evidence="9">Acetokinase</fullName>
    </alternativeName>
</protein>
<dbReference type="HAMAP" id="MF_00020">
    <property type="entry name" value="Acetate_kinase"/>
    <property type="match status" value="1"/>
</dbReference>
<dbReference type="RefSeq" id="WP_010460620.1">
    <property type="nucleotide sequence ID" value="NZ_CP005960.1"/>
</dbReference>
<evidence type="ECO:0000256" key="6">
    <source>
        <dbReference type="ARBA" id="ARBA00022777"/>
    </source>
</evidence>
<feature type="binding site" evidence="9">
    <location>
        <position position="14"/>
    </location>
    <ligand>
        <name>Mg(2+)</name>
        <dbReference type="ChEBI" id="CHEBI:18420"/>
    </ligand>
</feature>
<dbReference type="EMBL" id="CP005960">
    <property type="protein sequence ID" value="AHZ67310.1"/>
    <property type="molecule type" value="Genomic_DNA"/>
</dbReference>
<dbReference type="GO" id="GO:0006083">
    <property type="term" value="P:acetate metabolic process"/>
    <property type="evidence" value="ECO:0007669"/>
    <property type="project" value="TreeGrafter"/>
</dbReference>
<dbReference type="Gene3D" id="3.30.420.40">
    <property type="match status" value="2"/>
</dbReference>
<evidence type="ECO:0000256" key="4">
    <source>
        <dbReference type="ARBA" id="ARBA00022723"/>
    </source>
</evidence>
<dbReference type="PROSITE" id="PS01075">
    <property type="entry name" value="ACETATE_KINASE_1"/>
    <property type="match status" value="1"/>
</dbReference>
<comment type="cofactor">
    <cofactor evidence="9">
        <name>Mg(2+)</name>
        <dbReference type="ChEBI" id="CHEBI:18420"/>
    </cofactor>
    <cofactor evidence="9">
        <name>Mn(2+)</name>
        <dbReference type="ChEBI" id="CHEBI:29035"/>
    </cofactor>
    <text evidence="9">Mg(2+). Can also accept Mn(2+).</text>
</comment>
<evidence type="ECO:0000256" key="3">
    <source>
        <dbReference type="ARBA" id="ARBA00022679"/>
    </source>
</evidence>
<dbReference type="PANTHER" id="PTHR21060">
    <property type="entry name" value="ACETATE KINASE"/>
    <property type="match status" value="1"/>
</dbReference>
<dbReference type="InterPro" id="IPR043129">
    <property type="entry name" value="ATPase_NBD"/>
</dbReference>
<feature type="site" description="Transition state stabilizer" evidence="9">
    <location>
        <position position="184"/>
    </location>
</feature>
<dbReference type="GO" id="GO:0005829">
    <property type="term" value="C:cytosol"/>
    <property type="evidence" value="ECO:0007669"/>
    <property type="project" value="TreeGrafter"/>
</dbReference>
<dbReference type="UniPathway" id="UPA00340">
    <property type="reaction ID" value="UER00458"/>
</dbReference>
<feature type="binding site" evidence="9">
    <location>
        <position position="21"/>
    </location>
    <ligand>
        <name>ATP</name>
        <dbReference type="ChEBI" id="CHEBI:30616"/>
    </ligand>
</feature>
<keyword evidence="3 9" id="KW-0808">Transferase</keyword>
<keyword evidence="7 9" id="KW-0067">ATP-binding</keyword>
<keyword evidence="4 9" id="KW-0479">Metal-binding</keyword>
<keyword evidence="8 9" id="KW-0460">Magnesium</keyword>
<reference evidence="11 12" key="1">
    <citation type="journal article" date="2012" name="J. Bacteriol.">
        <title>Genome sequence of cold-adapted Pseudomonas mandelii strain JR-1.</title>
        <authorList>
            <person name="Jang S.H."/>
            <person name="Kim J."/>
            <person name="Kim J."/>
            <person name="Hong S."/>
            <person name="Lee C."/>
        </authorList>
    </citation>
    <scope>NUCLEOTIDE SEQUENCE [LARGE SCALE GENOMIC DNA]</scope>
    <source>
        <strain evidence="11 12">JR-1</strain>
    </source>
</reference>
<feature type="binding site" evidence="9">
    <location>
        <position position="384"/>
    </location>
    <ligand>
        <name>Mg(2+)</name>
        <dbReference type="ChEBI" id="CHEBI:18420"/>
    </ligand>
</feature>
<dbReference type="NCBIfam" id="TIGR00016">
    <property type="entry name" value="ackA"/>
    <property type="match status" value="1"/>
</dbReference>
<feature type="site" description="Transition state stabilizer" evidence="9">
    <location>
        <position position="244"/>
    </location>
</feature>
<dbReference type="KEGG" id="pman:OU5_0231"/>
<keyword evidence="5 9" id="KW-0547">Nucleotide-binding</keyword>
<keyword evidence="2 9" id="KW-0963">Cytoplasm</keyword>
<evidence type="ECO:0000256" key="5">
    <source>
        <dbReference type="ARBA" id="ARBA00022741"/>
    </source>
</evidence>
<dbReference type="PANTHER" id="PTHR21060:SF21">
    <property type="entry name" value="ACETATE KINASE"/>
    <property type="match status" value="1"/>
</dbReference>
<dbReference type="Pfam" id="PF00871">
    <property type="entry name" value="Acetate_kinase"/>
    <property type="match status" value="1"/>
</dbReference>
<dbReference type="InterPro" id="IPR004372">
    <property type="entry name" value="Ac/propionate_kinase"/>
</dbReference>
<feature type="binding site" evidence="9">
    <location>
        <begin position="333"/>
        <end position="337"/>
    </location>
    <ligand>
        <name>ATP</name>
        <dbReference type="ChEBI" id="CHEBI:30616"/>
    </ligand>
</feature>
<organism evidence="11 12">
    <name type="scientific">Pseudomonas mandelii JR-1</name>
    <dbReference type="NCBI Taxonomy" id="1147786"/>
    <lineage>
        <taxon>Bacteria</taxon>
        <taxon>Pseudomonadati</taxon>
        <taxon>Pseudomonadota</taxon>
        <taxon>Gammaproteobacteria</taxon>
        <taxon>Pseudomonadales</taxon>
        <taxon>Pseudomonadaceae</taxon>
        <taxon>Pseudomonas</taxon>
    </lineage>
</organism>
<evidence type="ECO:0000313" key="11">
    <source>
        <dbReference type="EMBL" id="AHZ67310.1"/>
    </source>
</evidence>
<dbReference type="HOGENOM" id="CLU_020352_0_0_6"/>
<evidence type="ECO:0000256" key="2">
    <source>
        <dbReference type="ARBA" id="ARBA00022490"/>
    </source>
</evidence>
<dbReference type="GO" id="GO:0000287">
    <property type="term" value="F:magnesium ion binding"/>
    <property type="evidence" value="ECO:0007669"/>
    <property type="project" value="UniProtKB-UniRule"/>
</dbReference>
<dbReference type="Proteomes" id="UP000026913">
    <property type="component" value="Chromosome"/>
</dbReference>
<sequence>MNGTDNGEVILVLNAGSSSIKFALFDATCSPLARTPLWRAKVDGITGPNSVVSENGGDDQPLTLDAKHPYHDALGYIRERLRTQLVGRSIRAIAHRVVHGGIKYSKPVLIDTQVLADLKSYIPLAPLHQPFALEAIETLLQTHPDLPQVVCFDTAFHQTLPDVEKILPLPWSAWESGLRRYGFHGLSYCYQSVALAERYGDQARGRTLVAHLGSGASLCGMRDLKSVATTMGFSALDGLMMGSRCGALDPGAVIFLMEIWKLSLERVSHILYHESGLLGVSGISSDPRELLKVEDTEPRAAMALALYLRRFIHEAGALVAALGGLDMLVFTAGIGEHNAAIRSRMCAGLQYLGVELNETANQANASVISTPASRVKVVVEATNEEWVTALDALRLTEPANQQARSAPRLIP</sequence>